<feature type="coiled-coil region" evidence="1">
    <location>
        <begin position="119"/>
        <end position="197"/>
    </location>
</feature>
<name>A0ABY7QU00_9FIRM</name>
<sequence>MKKRQSNIYIIGAVILLMATAFIVISRLHRPIPVSAADVITLQSAVKSQVTEGKGVAESVGKVEVTASPLPIQSFAVTEGETVRRGQVLFVLDDSGIRQEIERVNRAGTVDSTPVFNAYDAWKSARETYETELAKAKKKNKNLLSSEERQAMQKDVDQLTAQIAAKDVEIPNLEAEKQALEEEVKALAANIEGTKTALKKNQTNLNVKQQDASEDDNGTQDTSSLEYTDEERHIRTLENQLAGYEHQNEVLARRKIELEETLKRLAEEQETDAKEVDRLAERLESGEATDTSALDSYRDAVAEAQTHYLKLKARTQQAQKEADEAAVERLAELYRSLETTVVKSPVDGRVSDLRAGVGDVVKGRVLTLITKGHTVIHETEVFNGKVEVGDIVTLNDTVSGKVEAVGGSDNSEELYLSTDTPIEGDVTLKITRGVVQGVLIPKSAIGTSGKLKDYVLLCESGEDGKTQKAVMHPVKTLPYDDHRVFSADMTLKGADIFKNPQQVDDGTAFYIQDPQ</sequence>
<evidence type="ECO:0000256" key="1">
    <source>
        <dbReference type="SAM" id="Coils"/>
    </source>
</evidence>
<evidence type="ECO:0000256" key="3">
    <source>
        <dbReference type="SAM" id="Phobius"/>
    </source>
</evidence>
<feature type="transmembrane region" description="Helical" evidence="3">
    <location>
        <begin position="7"/>
        <end position="25"/>
    </location>
</feature>
<dbReference type="EMBL" id="CP115667">
    <property type="protein sequence ID" value="WBW50253.1"/>
    <property type="molecule type" value="Genomic_DNA"/>
</dbReference>
<feature type="region of interest" description="Disordered" evidence="2">
    <location>
        <begin position="202"/>
        <end position="231"/>
    </location>
</feature>
<evidence type="ECO:0000313" key="4">
    <source>
        <dbReference type="EMBL" id="WBW50253.1"/>
    </source>
</evidence>
<reference evidence="4 5" key="1">
    <citation type="submission" date="2023-01" db="EMBL/GenBank/DDBJ databases">
        <authorList>
            <person name="Lee S.H."/>
            <person name="Jung H.S."/>
            <person name="Yun J.U."/>
        </authorList>
    </citation>
    <scope>NUCLEOTIDE SEQUENCE [LARGE SCALE GENOMIC DNA]</scope>
    <source>
        <strain evidence="4 5">CBA3646</strain>
    </source>
</reference>
<keyword evidence="3" id="KW-0472">Membrane</keyword>
<evidence type="ECO:0000313" key="5">
    <source>
        <dbReference type="Proteomes" id="UP001210339"/>
    </source>
</evidence>
<dbReference type="PANTHER" id="PTHR30469">
    <property type="entry name" value="MULTIDRUG RESISTANCE PROTEIN MDTA"/>
    <property type="match status" value="1"/>
</dbReference>
<accession>A0ABY7QU00</accession>
<keyword evidence="1" id="KW-0175">Coiled coil</keyword>
<dbReference type="RefSeq" id="WP_271191785.1">
    <property type="nucleotide sequence ID" value="NZ_CP115667.1"/>
</dbReference>
<keyword evidence="3" id="KW-1133">Transmembrane helix</keyword>
<organism evidence="4 5">
    <name type="scientific">Peptoniphilus equinus</name>
    <dbReference type="NCBI Taxonomy" id="3016343"/>
    <lineage>
        <taxon>Bacteria</taxon>
        <taxon>Bacillati</taxon>
        <taxon>Bacillota</taxon>
        <taxon>Tissierellia</taxon>
        <taxon>Tissierellales</taxon>
        <taxon>Peptoniphilaceae</taxon>
        <taxon>Peptoniphilus</taxon>
    </lineage>
</organism>
<gene>
    <name evidence="4" type="ORF">O6R05_01540</name>
</gene>
<dbReference type="Proteomes" id="UP001210339">
    <property type="component" value="Chromosome"/>
</dbReference>
<proteinExistence type="predicted"/>
<protein>
    <submittedName>
        <fullName evidence="4">Uncharacterized protein</fullName>
    </submittedName>
</protein>
<dbReference type="PANTHER" id="PTHR30469:SF15">
    <property type="entry name" value="HLYD FAMILY OF SECRETION PROTEINS"/>
    <property type="match status" value="1"/>
</dbReference>
<keyword evidence="3" id="KW-0812">Transmembrane</keyword>
<evidence type="ECO:0000256" key="2">
    <source>
        <dbReference type="SAM" id="MobiDB-lite"/>
    </source>
</evidence>
<keyword evidence="5" id="KW-1185">Reference proteome</keyword>